<dbReference type="PROSITE" id="PS00409">
    <property type="entry name" value="PROKAR_NTER_METHYL"/>
    <property type="match status" value="1"/>
</dbReference>
<evidence type="ECO:0000313" key="3">
    <source>
        <dbReference type="Proteomes" id="UP000616724"/>
    </source>
</evidence>
<dbReference type="AlphaFoldDB" id="A0A8J3RKE9"/>
<name>A0A8J3RKE9_9ACTN</name>
<dbReference type="InterPro" id="IPR012902">
    <property type="entry name" value="N_methyl_site"/>
</dbReference>
<comment type="caution">
    <text evidence="2">The sequence shown here is derived from an EMBL/GenBank/DDBJ whole genome shotgun (WGS) entry which is preliminary data.</text>
</comment>
<dbReference type="Proteomes" id="UP000616724">
    <property type="component" value="Unassembled WGS sequence"/>
</dbReference>
<keyword evidence="1" id="KW-0812">Transmembrane</keyword>
<keyword evidence="1" id="KW-1133">Transmembrane helix</keyword>
<feature type="transmembrane region" description="Helical" evidence="1">
    <location>
        <begin position="24"/>
        <end position="45"/>
    </location>
</feature>
<dbReference type="EMBL" id="BOOH01000016">
    <property type="protein sequence ID" value="GIH75432.1"/>
    <property type="molecule type" value="Genomic_DNA"/>
</dbReference>
<reference evidence="2 3" key="1">
    <citation type="submission" date="2021-01" db="EMBL/GenBank/DDBJ databases">
        <title>Whole genome shotgun sequence of Planobispora longispora NBRC 13918.</title>
        <authorList>
            <person name="Komaki H."/>
            <person name="Tamura T."/>
        </authorList>
    </citation>
    <scope>NUCLEOTIDE SEQUENCE [LARGE SCALE GENOMIC DNA]</scope>
    <source>
        <strain evidence="2 3">NBRC 13918</strain>
    </source>
</reference>
<keyword evidence="1" id="KW-0472">Membrane</keyword>
<accession>A0A8J3RKE9</accession>
<evidence type="ECO:0000313" key="2">
    <source>
        <dbReference type="EMBL" id="GIH75432.1"/>
    </source>
</evidence>
<evidence type="ECO:0008006" key="4">
    <source>
        <dbReference type="Google" id="ProtNLM"/>
    </source>
</evidence>
<gene>
    <name evidence="2" type="ORF">Plo01_18610</name>
</gene>
<keyword evidence="3" id="KW-1185">Reference proteome</keyword>
<sequence>MAGRARVKTALPDRIRALRATGDAGVSLIEILVTMGILGVLMAIFTTGIVQVYRAVGSTESLATAQEQTHVAFQRLDKEVRYASWIGEPGTDGDYWYVEFYGVKAETPSAEETPPEKETLPEKECKQLRLDLDRGVLQLLRWKPGSPPAEGTSGETLASHIATDVLKSTTATAEEKAENAPFVRKLAGDGIDAAEAGPVGADFVPDFQQLRIHLTAEVGHGDKAGSTELDATFTALNTSRNTELDNTCQEGRP</sequence>
<organism evidence="2 3">
    <name type="scientific">Planobispora longispora</name>
    <dbReference type="NCBI Taxonomy" id="28887"/>
    <lineage>
        <taxon>Bacteria</taxon>
        <taxon>Bacillati</taxon>
        <taxon>Actinomycetota</taxon>
        <taxon>Actinomycetes</taxon>
        <taxon>Streptosporangiales</taxon>
        <taxon>Streptosporangiaceae</taxon>
        <taxon>Planobispora</taxon>
    </lineage>
</organism>
<dbReference type="RefSeq" id="WP_203890103.1">
    <property type="nucleotide sequence ID" value="NZ_BOOH01000016.1"/>
</dbReference>
<evidence type="ECO:0000256" key="1">
    <source>
        <dbReference type="SAM" id="Phobius"/>
    </source>
</evidence>
<dbReference type="NCBIfam" id="TIGR02532">
    <property type="entry name" value="IV_pilin_GFxxxE"/>
    <property type="match status" value="1"/>
</dbReference>
<protein>
    <recommendedName>
        <fullName evidence="4">Prepilin-type N-terminal cleavage/methylation domain-containing protein</fullName>
    </recommendedName>
</protein>
<proteinExistence type="predicted"/>